<name>G5SM68_9BACT</name>
<gene>
    <name evidence="1" type="ORF">HMPREF9441_00441</name>
</gene>
<dbReference type="STRING" id="762968.HMPREF9441_00441"/>
<proteinExistence type="predicted"/>
<keyword evidence="2" id="KW-1185">Reference proteome</keyword>
<dbReference type="HOGENOM" id="CLU_1198866_0_0_10"/>
<evidence type="ECO:0000313" key="1">
    <source>
        <dbReference type="EMBL" id="EHH01626.1"/>
    </source>
</evidence>
<dbReference type="GeneID" id="93556197"/>
<dbReference type="Proteomes" id="UP000003598">
    <property type="component" value="Unassembled WGS sequence"/>
</dbReference>
<protein>
    <submittedName>
        <fullName evidence="1">Uncharacterized protein</fullName>
    </submittedName>
</protein>
<reference evidence="1 2" key="1">
    <citation type="submission" date="2011-03" db="EMBL/GenBank/DDBJ databases">
        <authorList>
            <person name="Weinstock G."/>
            <person name="Sodergren E."/>
            <person name="Clifton S."/>
            <person name="Fulton L."/>
            <person name="Fulton B."/>
            <person name="Courtney L."/>
            <person name="Fronick C."/>
            <person name="Harrison M."/>
            <person name="Strong C."/>
            <person name="Farmer C."/>
            <person name="Delahaunty K."/>
            <person name="Markovic C."/>
            <person name="Hall O."/>
            <person name="Minx P."/>
            <person name="Tomlinson C."/>
            <person name="Mitreva M."/>
            <person name="Hou S."/>
            <person name="Chen J."/>
            <person name="Wollam A."/>
            <person name="Pepin K.H."/>
            <person name="Johnson M."/>
            <person name="Bhonagiri V."/>
            <person name="Zhang X."/>
            <person name="Suruliraj S."/>
            <person name="Warren W."/>
            <person name="Chinwalla A."/>
            <person name="Mardis E.R."/>
            <person name="Wilson R.K."/>
        </authorList>
    </citation>
    <scope>NUCLEOTIDE SEQUENCE [LARGE SCALE GENOMIC DNA]</scope>
    <source>
        <strain evidence="1 2">YIT 11840</strain>
    </source>
</reference>
<dbReference type="EMBL" id="AFFY01000005">
    <property type="protein sequence ID" value="EHH01626.1"/>
    <property type="molecule type" value="Genomic_DNA"/>
</dbReference>
<evidence type="ECO:0000313" key="2">
    <source>
        <dbReference type="Proteomes" id="UP000003598"/>
    </source>
</evidence>
<accession>G5SM68</accession>
<comment type="caution">
    <text evidence="1">The sequence shown here is derived from an EMBL/GenBank/DDBJ whole genome shotgun (WGS) entry which is preliminary data.</text>
</comment>
<organism evidence="1 2">
    <name type="scientific">Paraprevotella clara YIT 11840</name>
    <dbReference type="NCBI Taxonomy" id="762968"/>
    <lineage>
        <taxon>Bacteria</taxon>
        <taxon>Pseudomonadati</taxon>
        <taxon>Bacteroidota</taxon>
        <taxon>Bacteroidia</taxon>
        <taxon>Bacteroidales</taxon>
        <taxon>Prevotellaceae</taxon>
        <taxon>Paraprevotella</taxon>
    </lineage>
</organism>
<dbReference type="PROSITE" id="PS51257">
    <property type="entry name" value="PROKAR_LIPOPROTEIN"/>
    <property type="match status" value="1"/>
</dbReference>
<dbReference type="RefSeq" id="WP_008617345.1">
    <property type="nucleotide sequence ID" value="NZ_JH376581.1"/>
</dbReference>
<dbReference type="PATRIC" id="fig|762968.3.peg.396"/>
<sequence length="222" mass="26102">MRSFRNIGLSVYGLLAGIIAMYSCKSADSSSPLKKHYYDMQEYRPVALWENNVVAENPFPLSEYEKETLLDSAVQVCQAYMTKYPDHNLDTWPKDDCEAYLRAKAIQIILQFQPDYYRAYAIPEIRRRMTQFGGPYYRLDYYYDFSKEDTESPYSNSKEGLITVDVNVWNAQASGFSLPIRNGMGISFRAPDYENSLLKDWVPYPYMIRNRDYDWKNNMILF</sequence>
<dbReference type="AlphaFoldDB" id="G5SM68"/>